<evidence type="ECO:0000256" key="3">
    <source>
        <dbReference type="ARBA" id="ARBA00023002"/>
    </source>
</evidence>
<evidence type="ECO:0000313" key="5">
    <source>
        <dbReference type="EMBL" id="GMT14886.1"/>
    </source>
</evidence>
<dbReference type="Pfam" id="PF00106">
    <property type="entry name" value="adh_short"/>
    <property type="match status" value="1"/>
</dbReference>
<keyword evidence="2" id="KW-0521">NADP</keyword>
<dbReference type="Gene3D" id="3.40.50.720">
    <property type="entry name" value="NAD(P)-binding Rossmann-like Domain"/>
    <property type="match status" value="1"/>
</dbReference>
<keyword evidence="6" id="KW-1185">Reference proteome</keyword>
<dbReference type="PANTHER" id="PTHR24320">
    <property type="entry name" value="RETINOL DEHYDROGENASE"/>
    <property type="match status" value="1"/>
</dbReference>
<accession>A0AAV5V842</accession>
<gene>
    <name evidence="5" type="ORF">PFISCL1PPCAC_6183</name>
</gene>
<evidence type="ECO:0000256" key="2">
    <source>
        <dbReference type="ARBA" id="ARBA00022857"/>
    </source>
</evidence>
<dbReference type="AlphaFoldDB" id="A0AAV5V842"/>
<dbReference type="GO" id="GO:0016491">
    <property type="term" value="F:oxidoreductase activity"/>
    <property type="evidence" value="ECO:0007669"/>
    <property type="project" value="UniProtKB-KW"/>
</dbReference>
<evidence type="ECO:0008006" key="7">
    <source>
        <dbReference type="Google" id="ProtNLM"/>
    </source>
</evidence>
<evidence type="ECO:0000256" key="4">
    <source>
        <dbReference type="SAM" id="Coils"/>
    </source>
</evidence>
<dbReference type="PANTHER" id="PTHR24320:SF282">
    <property type="entry name" value="WW DOMAIN-CONTAINING OXIDOREDUCTASE"/>
    <property type="match status" value="1"/>
</dbReference>
<name>A0AAV5V842_9BILA</name>
<feature type="coiled-coil region" evidence="4">
    <location>
        <begin position="63"/>
        <end position="90"/>
    </location>
</feature>
<comment type="caution">
    <text evidence="5">The sequence shown here is derived from an EMBL/GenBank/DDBJ whole genome shotgun (WGS) entry which is preliminary data.</text>
</comment>
<feature type="non-terminal residue" evidence="5">
    <location>
        <position position="1"/>
    </location>
</feature>
<comment type="similarity">
    <text evidence="1">Belongs to the short-chain dehydrogenases/reductases (SDR) family.</text>
</comment>
<dbReference type="PRINTS" id="PR00081">
    <property type="entry name" value="GDHRDH"/>
</dbReference>
<keyword evidence="4" id="KW-0175">Coiled coil</keyword>
<evidence type="ECO:0000313" key="6">
    <source>
        <dbReference type="Proteomes" id="UP001432322"/>
    </source>
</evidence>
<dbReference type="SUPFAM" id="SSF51735">
    <property type="entry name" value="NAD(P)-binding Rossmann-fold domains"/>
    <property type="match status" value="1"/>
</dbReference>
<dbReference type="InterPro" id="IPR036291">
    <property type="entry name" value="NAD(P)-bd_dom_sf"/>
</dbReference>
<organism evidence="5 6">
    <name type="scientific">Pristionchus fissidentatus</name>
    <dbReference type="NCBI Taxonomy" id="1538716"/>
    <lineage>
        <taxon>Eukaryota</taxon>
        <taxon>Metazoa</taxon>
        <taxon>Ecdysozoa</taxon>
        <taxon>Nematoda</taxon>
        <taxon>Chromadorea</taxon>
        <taxon>Rhabditida</taxon>
        <taxon>Rhabditina</taxon>
        <taxon>Diplogasteromorpha</taxon>
        <taxon>Diplogasteroidea</taxon>
        <taxon>Neodiplogasteridae</taxon>
        <taxon>Pristionchus</taxon>
    </lineage>
</organism>
<dbReference type="EMBL" id="BTSY01000002">
    <property type="protein sequence ID" value="GMT14886.1"/>
    <property type="molecule type" value="Genomic_DNA"/>
</dbReference>
<proteinExistence type="inferred from homology"/>
<sequence>TFQFFLLPEMSSPPQLPKFSPKSDCSQILSGINLDGKVILITGTTSGIGIPTAKYLALAGAHVIIANRNIVQSQDQIKEIKDQKNDAKVDFINTDLSSLDSVVAAANTFKSMNLPLHILILNAGVFSPERKATLDNFETAFGVNHVAHTLLVTLLIDILKASAPARIVFLSSSSHAHHGIDSSLPLESKLDCLCPSPESTAIGYKLYSLSKMCNFLTVRKLHRLYSDEGISTYAVHPGACIPTNIGRTYGLGGRIFFKVASLFTKNLSQGASTTVLCAVRPEVEKISGKYWQDCREAEDNTDPLANDEQLQDALYDRTMEITKKYVK</sequence>
<dbReference type="InterPro" id="IPR002347">
    <property type="entry name" value="SDR_fam"/>
</dbReference>
<keyword evidence="3" id="KW-0560">Oxidoreductase</keyword>
<dbReference type="Proteomes" id="UP001432322">
    <property type="component" value="Unassembled WGS sequence"/>
</dbReference>
<evidence type="ECO:0000256" key="1">
    <source>
        <dbReference type="ARBA" id="ARBA00006484"/>
    </source>
</evidence>
<protein>
    <recommendedName>
        <fullName evidence="7">Dehydrogenase</fullName>
    </recommendedName>
</protein>
<reference evidence="5" key="1">
    <citation type="submission" date="2023-10" db="EMBL/GenBank/DDBJ databases">
        <title>Genome assembly of Pristionchus species.</title>
        <authorList>
            <person name="Yoshida K."/>
            <person name="Sommer R.J."/>
        </authorList>
    </citation>
    <scope>NUCLEOTIDE SEQUENCE</scope>
    <source>
        <strain evidence="5">RS5133</strain>
    </source>
</reference>